<evidence type="ECO:0000256" key="4">
    <source>
        <dbReference type="ARBA" id="ARBA00023157"/>
    </source>
</evidence>
<dbReference type="GO" id="GO:0016491">
    <property type="term" value="F:oxidoreductase activity"/>
    <property type="evidence" value="ECO:0007669"/>
    <property type="project" value="UniProtKB-KW"/>
</dbReference>
<evidence type="ECO:0000313" key="7">
    <source>
        <dbReference type="EMBL" id="SEG45468.1"/>
    </source>
</evidence>
<dbReference type="PANTHER" id="PTHR13887:SF14">
    <property type="entry name" value="DISULFIDE BOND FORMATION PROTEIN D"/>
    <property type="match status" value="1"/>
</dbReference>
<dbReference type="InterPro" id="IPR036249">
    <property type="entry name" value="Thioredoxin-like_sf"/>
</dbReference>
<organism evidence="7 10">
    <name type="scientific">Saccharopolyspora kobensis</name>
    <dbReference type="NCBI Taxonomy" id="146035"/>
    <lineage>
        <taxon>Bacteria</taxon>
        <taxon>Bacillati</taxon>
        <taxon>Actinomycetota</taxon>
        <taxon>Actinomycetes</taxon>
        <taxon>Pseudonocardiales</taxon>
        <taxon>Pseudonocardiaceae</taxon>
        <taxon>Saccharopolyspora</taxon>
    </lineage>
</organism>
<keyword evidence="4" id="KW-1015">Disulfide bond</keyword>
<gene>
    <name evidence="7" type="ORF">SAMN02982929_02219</name>
    <name evidence="8" type="ORF">SAMN05216506_11253</name>
</gene>
<accession>A0A1I2BCY0</accession>
<dbReference type="PANTHER" id="PTHR13887">
    <property type="entry name" value="GLUTATHIONE S-TRANSFERASE KAPPA"/>
    <property type="match status" value="1"/>
</dbReference>
<reference evidence="9 10" key="1">
    <citation type="submission" date="2016-10" db="EMBL/GenBank/DDBJ databases">
        <authorList>
            <person name="Varghese N."/>
            <person name="Submissions S."/>
        </authorList>
    </citation>
    <scope>NUCLEOTIDE SEQUENCE [LARGE SCALE GENOMIC DNA]</scope>
    <source>
        <strain evidence="10">ATCC 20501</strain>
        <strain evidence="8 9">CGMCC 4.3529</strain>
    </source>
</reference>
<dbReference type="Pfam" id="PF13462">
    <property type="entry name" value="Thioredoxin_4"/>
    <property type="match status" value="1"/>
</dbReference>
<keyword evidence="9" id="KW-1185">Reference proteome</keyword>
<dbReference type="Proteomes" id="UP000199690">
    <property type="component" value="Unassembled WGS sequence"/>
</dbReference>
<evidence type="ECO:0000256" key="1">
    <source>
        <dbReference type="ARBA" id="ARBA00005791"/>
    </source>
</evidence>
<dbReference type="InterPro" id="IPR013766">
    <property type="entry name" value="Thioredoxin_domain"/>
</dbReference>
<evidence type="ECO:0000256" key="5">
    <source>
        <dbReference type="ARBA" id="ARBA00023284"/>
    </source>
</evidence>
<keyword evidence="5" id="KW-0676">Redox-active center</keyword>
<evidence type="ECO:0000313" key="8">
    <source>
        <dbReference type="EMBL" id="SFE53010.1"/>
    </source>
</evidence>
<accession>A0A1H6A9T9</accession>
<dbReference type="GO" id="GO:0016853">
    <property type="term" value="F:isomerase activity"/>
    <property type="evidence" value="ECO:0007669"/>
    <property type="project" value="UniProtKB-KW"/>
</dbReference>
<evidence type="ECO:0000256" key="2">
    <source>
        <dbReference type="ARBA" id="ARBA00022729"/>
    </source>
</evidence>
<feature type="domain" description="Thioredoxin" evidence="6">
    <location>
        <begin position="28"/>
        <end position="234"/>
    </location>
</feature>
<dbReference type="SUPFAM" id="SSF52833">
    <property type="entry name" value="Thioredoxin-like"/>
    <property type="match status" value="1"/>
</dbReference>
<keyword evidence="3" id="KW-0560">Oxidoreductase</keyword>
<evidence type="ECO:0000256" key="3">
    <source>
        <dbReference type="ARBA" id="ARBA00023002"/>
    </source>
</evidence>
<comment type="similarity">
    <text evidence="1">Belongs to the thioredoxin family. DsbA subfamily.</text>
</comment>
<dbReference type="EMBL" id="FOME01000012">
    <property type="protein sequence ID" value="SFE53010.1"/>
    <property type="molecule type" value="Genomic_DNA"/>
</dbReference>
<dbReference type="Proteomes" id="UP000236729">
    <property type="component" value="Unassembled WGS sequence"/>
</dbReference>
<dbReference type="Gene3D" id="3.40.30.10">
    <property type="entry name" value="Glutaredoxin"/>
    <property type="match status" value="1"/>
</dbReference>
<dbReference type="AlphaFoldDB" id="A0A1H6A9T9"/>
<sequence>MTSKGSPALRWGFAALVVAAVAALAWGAFGGRPSPEQAAPQTATAEQDEIAAVLKSLQRRQPDDPFALGRTDAPVVMIMYEDYRCPFCSKFTADIKPRLIERYVDTGVLRLEWRDFPIFGEESLEIAKAARAAAHQGRFWEFHNAAYARGNGGEKPSFPEETIQEVAREAGVPDLAKFNADRDDPAILQAIQTDATEGQALGVSSTPSFIINSQPVLGAQPLDQFVAVIEAERAKA</sequence>
<evidence type="ECO:0000313" key="10">
    <source>
        <dbReference type="Proteomes" id="UP000236729"/>
    </source>
</evidence>
<dbReference type="PROSITE" id="PS51352">
    <property type="entry name" value="THIOREDOXIN_2"/>
    <property type="match status" value="1"/>
</dbReference>
<dbReference type="EMBL" id="FNVB01000003">
    <property type="protein sequence ID" value="SEG45468.1"/>
    <property type="molecule type" value="Genomic_DNA"/>
</dbReference>
<dbReference type="InterPro" id="IPR012336">
    <property type="entry name" value="Thioredoxin-like_fold"/>
</dbReference>
<reference evidence="7" key="2">
    <citation type="submission" date="2016-10" db="EMBL/GenBank/DDBJ databases">
        <authorList>
            <person name="de Groot N.N."/>
        </authorList>
    </citation>
    <scope>NUCLEOTIDE SEQUENCE [LARGE SCALE GENOMIC DNA]</scope>
    <source>
        <strain evidence="7">ATCC 20501</strain>
    </source>
</reference>
<evidence type="ECO:0000313" key="9">
    <source>
        <dbReference type="Proteomes" id="UP000199690"/>
    </source>
</evidence>
<keyword evidence="2" id="KW-0732">Signal</keyword>
<name>A0A1H6A9T9_9PSEU</name>
<protein>
    <submittedName>
        <fullName evidence="7">Protein-disulfide isomerase</fullName>
    </submittedName>
</protein>
<proteinExistence type="inferred from homology"/>
<dbReference type="RefSeq" id="WP_093356884.1">
    <property type="nucleotide sequence ID" value="NZ_FNVB01000003.1"/>
</dbReference>
<dbReference type="SMR" id="A0A1H6A9T9"/>
<keyword evidence="7" id="KW-0413">Isomerase</keyword>
<evidence type="ECO:0000259" key="6">
    <source>
        <dbReference type="PROSITE" id="PS51352"/>
    </source>
</evidence>